<dbReference type="EMBL" id="MN740753">
    <property type="protein sequence ID" value="QHU10318.1"/>
    <property type="molecule type" value="Genomic_DNA"/>
</dbReference>
<protein>
    <submittedName>
        <fullName evidence="1">Uncharacterized protein</fullName>
    </submittedName>
</protein>
<organism evidence="1">
    <name type="scientific">viral metagenome</name>
    <dbReference type="NCBI Taxonomy" id="1070528"/>
    <lineage>
        <taxon>unclassified sequences</taxon>
        <taxon>metagenomes</taxon>
        <taxon>organismal metagenomes</taxon>
    </lineage>
</organism>
<name>A0A6C0K286_9ZZZZ</name>
<proteinExistence type="predicted"/>
<sequence>MNEVSEHSIGMDMFIKDIQCILKDINATQAKKRTEINNHFKNIASNPEHSYTAKEQVAILFEIMNCYNANIVEYQKNMRELGIITKNLIKSHNNRSFSNEIHNSDETIVTGSSPSLYDYFIQFIWGRSSNKQAVEIGREPSVDLANLFVDTDNDIIEHTFAETTSEIADSAKTTTTDNVLAKKNGKRRNTIQPIIKHIPHL</sequence>
<accession>A0A6C0K286</accession>
<reference evidence="1" key="1">
    <citation type="journal article" date="2020" name="Nature">
        <title>Giant virus diversity and host interactions through global metagenomics.</title>
        <authorList>
            <person name="Schulz F."/>
            <person name="Roux S."/>
            <person name="Paez-Espino D."/>
            <person name="Jungbluth S."/>
            <person name="Walsh D.A."/>
            <person name="Denef V.J."/>
            <person name="McMahon K.D."/>
            <person name="Konstantinidis K.T."/>
            <person name="Eloe-Fadrosh E.A."/>
            <person name="Kyrpides N.C."/>
            <person name="Woyke T."/>
        </authorList>
    </citation>
    <scope>NUCLEOTIDE SEQUENCE</scope>
    <source>
        <strain evidence="1">GVMAG-S-1101164-67</strain>
    </source>
</reference>
<dbReference type="AlphaFoldDB" id="A0A6C0K286"/>
<evidence type="ECO:0000313" key="1">
    <source>
        <dbReference type="EMBL" id="QHU10318.1"/>
    </source>
</evidence>